<sequence>MRKSAEESERRTQNQQVAEVAIAGHIARGTGNHCKIKKEVVGISLAGEERRRYKLACSPLLARGASYTGVIPSPGAAGDL</sequence>
<proteinExistence type="predicted"/>
<keyword evidence="2" id="KW-1185">Reference proteome</keyword>
<dbReference type="Proteomes" id="UP000299102">
    <property type="component" value="Unassembled WGS sequence"/>
</dbReference>
<reference evidence="1 2" key="1">
    <citation type="journal article" date="2019" name="Commun. Biol.">
        <title>The bagworm genome reveals a unique fibroin gene that provides high tensile strength.</title>
        <authorList>
            <person name="Kono N."/>
            <person name="Nakamura H."/>
            <person name="Ohtoshi R."/>
            <person name="Tomita M."/>
            <person name="Numata K."/>
            <person name="Arakawa K."/>
        </authorList>
    </citation>
    <scope>NUCLEOTIDE SEQUENCE [LARGE SCALE GENOMIC DNA]</scope>
</reference>
<organism evidence="1 2">
    <name type="scientific">Eumeta variegata</name>
    <name type="common">Bagworm moth</name>
    <name type="synonym">Eumeta japonica</name>
    <dbReference type="NCBI Taxonomy" id="151549"/>
    <lineage>
        <taxon>Eukaryota</taxon>
        <taxon>Metazoa</taxon>
        <taxon>Ecdysozoa</taxon>
        <taxon>Arthropoda</taxon>
        <taxon>Hexapoda</taxon>
        <taxon>Insecta</taxon>
        <taxon>Pterygota</taxon>
        <taxon>Neoptera</taxon>
        <taxon>Endopterygota</taxon>
        <taxon>Lepidoptera</taxon>
        <taxon>Glossata</taxon>
        <taxon>Ditrysia</taxon>
        <taxon>Tineoidea</taxon>
        <taxon>Psychidae</taxon>
        <taxon>Oiketicinae</taxon>
        <taxon>Eumeta</taxon>
    </lineage>
</organism>
<evidence type="ECO:0000313" key="1">
    <source>
        <dbReference type="EMBL" id="GBP04197.1"/>
    </source>
</evidence>
<protein>
    <submittedName>
        <fullName evidence="1">Uncharacterized protein</fullName>
    </submittedName>
</protein>
<gene>
    <name evidence="1" type="ORF">EVAR_6454_1</name>
</gene>
<dbReference type="EMBL" id="BGZK01000013">
    <property type="protein sequence ID" value="GBP04197.1"/>
    <property type="molecule type" value="Genomic_DNA"/>
</dbReference>
<dbReference type="AlphaFoldDB" id="A0A4C1SS88"/>
<comment type="caution">
    <text evidence="1">The sequence shown here is derived from an EMBL/GenBank/DDBJ whole genome shotgun (WGS) entry which is preliminary data.</text>
</comment>
<accession>A0A4C1SS88</accession>
<evidence type="ECO:0000313" key="2">
    <source>
        <dbReference type="Proteomes" id="UP000299102"/>
    </source>
</evidence>
<name>A0A4C1SS88_EUMVA</name>